<dbReference type="InterPro" id="IPR002104">
    <property type="entry name" value="Integrase_catalytic"/>
</dbReference>
<accession>A0A9D1YNM5</accession>
<protein>
    <submittedName>
        <fullName evidence="6">Site-specific integrase</fullName>
    </submittedName>
</protein>
<reference evidence="6" key="1">
    <citation type="journal article" date="2021" name="PeerJ">
        <title>Extensive microbial diversity within the chicken gut microbiome revealed by metagenomics and culture.</title>
        <authorList>
            <person name="Gilroy R."/>
            <person name="Ravi A."/>
            <person name="Getino M."/>
            <person name="Pursley I."/>
            <person name="Horton D.L."/>
            <person name="Alikhan N.F."/>
            <person name="Baker D."/>
            <person name="Gharbi K."/>
            <person name="Hall N."/>
            <person name="Watson M."/>
            <person name="Adriaenssens E.M."/>
            <person name="Foster-Nyarko E."/>
            <person name="Jarju S."/>
            <person name="Secka A."/>
            <person name="Antonio M."/>
            <person name="Oren A."/>
            <person name="Chaudhuri R.R."/>
            <person name="La Ragione R."/>
            <person name="Hildebrand F."/>
            <person name="Pallen M.J."/>
        </authorList>
    </citation>
    <scope>NUCLEOTIDE SEQUENCE</scope>
    <source>
        <strain evidence="6">ChiSxjej3B15-24422</strain>
    </source>
</reference>
<reference evidence="6" key="2">
    <citation type="submission" date="2021-04" db="EMBL/GenBank/DDBJ databases">
        <authorList>
            <person name="Gilroy R."/>
        </authorList>
    </citation>
    <scope>NUCLEOTIDE SEQUENCE</scope>
    <source>
        <strain evidence="6">ChiSxjej3B15-24422</strain>
    </source>
</reference>
<dbReference type="InterPro" id="IPR013762">
    <property type="entry name" value="Integrase-like_cat_sf"/>
</dbReference>
<dbReference type="Gene3D" id="1.10.150.130">
    <property type="match status" value="1"/>
</dbReference>
<evidence type="ECO:0000256" key="3">
    <source>
        <dbReference type="PROSITE-ProRule" id="PRU01248"/>
    </source>
</evidence>
<keyword evidence="2" id="KW-0233">DNA recombination</keyword>
<proteinExistence type="predicted"/>
<gene>
    <name evidence="6" type="ORF">H9831_05725</name>
</gene>
<evidence type="ECO:0000313" key="7">
    <source>
        <dbReference type="Proteomes" id="UP000824007"/>
    </source>
</evidence>
<dbReference type="InterPro" id="IPR010998">
    <property type="entry name" value="Integrase_recombinase_N"/>
</dbReference>
<dbReference type="Gene3D" id="1.10.443.10">
    <property type="entry name" value="Intergrase catalytic core"/>
    <property type="match status" value="1"/>
</dbReference>
<name>A0A9D1YNM5_9FIRM</name>
<dbReference type="Pfam" id="PF00589">
    <property type="entry name" value="Phage_integrase"/>
    <property type="match status" value="1"/>
</dbReference>
<dbReference type="PROSITE" id="PS51900">
    <property type="entry name" value="CB"/>
    <property type="match status" value="1"/>
</dbReference>
<evidence type="ECO:0000256" key="2">
    <source>
        <dbReference type="ARBA" id="ARBA00023172"/>
    </source>
</evidence>
<evidence type="ECO:0000259" key="4">
    <source>
        <dbReference type="PROSITE" id="PS51898"/>
    </source>
</evidence>
<dbReference type="PROSITE" id="PS51898">
    <property type="entry name" value="TYR_RECOMBINASE"/>
    <property type="match status" value="1"/>
</dbReference>
<dbReference type="GO" id="GO:0015074">
    <property type="term" value="P:DNA integration"/>
    <property type="evidence" value="ECO:0007669"/>
    <property type="project" value="InterPro"/>
</dbReference>
<dbReference type="InterPro" id="IPR044068">
    <property type="entry name" value="CB"/>
</dbReference>
<comment type="caution">
    <text evidence="6">The sequence shown here is derived from an EMBL/GenBank/DDBJ whole genome shotgun (WGS) entry which is preliminary data.</text>
</comment>
<dbReference type="CDD" id="cd01189">
    <property type="entry name" value="INT_ICEBs1_C_like"/>
    <property type="match status" value="1"/>
</dbReference>
<evidence type="ECO:0000313" key="6">
    <source>
        <dbReference type="EMBL" id="HIY60165.1"/>
    </source>
</evidence>
<sequence>MAKAKKLPSGSWRCLVYSHSVPVLDAKGMPVLDAKGNPKEKRIYESFTSDDPSPAGRRDVELRAAEFAANKTRISSTHSYTVKEALEQYLKVKGPVLSPSTRRVYGIYQRKYFSDLGPIKLRDLTNEEVQVWVTRISAGHAPKTVRNVYGFLTAVMDMYAPHIRLKVKLPEKVKPALYTPSDEDVKALLKHVEGTELEIAILLAAFGPMRRGEICALTDQDIHGYKVSVNKAMVLNSDNEWVIKTPKTYSSNREIEFPPFVIDKMSGRTGRIIQANPTQITNRFRRALKFSHLPNTFRFHDLRHYAASIMHAIGIPDQYIMQRGGWATDSVMKAVYRGTIDDQSRKMNEKILSHFESIV</sequence>
<dbReference type="Proteomes" id="UP000824007">
    <property type="component" value="Unassembled WGS sequence"/>
</dbReference>
<keyword evidence="1 3" id="KW-0238">DNA-binding</keyword>
<dbReference type="SUPFAM" id="SSF56349">
    <property type="entry name" value="DNA breaking-rejoining enzymes"/>
    <property type="match status" value="1"/>
</dbReference>
<evidence type="ECO:0000259" key="5">
    <source>
        <dbReference type="PROSITE" id="PS51900"/>
    </source>
</evidence>
<feature type="domain" description="Tyr recombinase" evidence="4">
    <location>
        <begin position="173"/>
        <end position="349"/>
    </location>
</feature>
<organism evidence="6 7">
    <name type="scientific">Candidatus Eisenbergiella pullistercoris</name>
    <dbReference type="NCBI Taxonomy" id="2838555"/>
    <lineage>
        <taxon>Bacteria</taxon>
        <taxon>Bacillati</taxon>
        <taxon>Bacillota</taxon>
        <taxon>Clostridia</taxon>
        <taxon>Lachnospirales</taxon>
        <taxon>Lachnospiraceae</taxon>
        <taxon>Eisenbergiella</taxon>
    </lineage>
</organism>
<dbReference type="GO" id="GO:0003677">
    <property type="term" value="F:DNA binding"/>
    <property type="evidence" value="ECO:0007669"/>
    <property type="project" value="UniProtKB-UniRule"/>
</dbReference>
<dbReference type="GO" id="GO:0006310">
    <property type="term" value="P:DNA recombination"/>
    <property type="evidence" value="ECO:0007669"/>
    <property type="project" value="UniProtKB-KW"/>
</dbReference>
<evidence type="ECO:0000256" key="1">
    <source>
        <dbReference type="ARBA" id="ARBA00023125"/>
    </source>
</evidence>
<dbReference type="AlphaFoldDB" id="A0A9D1YNM5"/>
<dbReference type="InterPro" id="IPR011010">
    <property type="entry name" value="DNA_brk_join_enz"/>
</dbReference>
<feature type="domain" description="Core-binding (CB)" evidence="5">
    <location>
        <begin position="80"/>
        <end position="160"/>
    </location>
</feature>
<dbReference type="EMBL" id="DXDD01000072">
    <property type="protein sequence ID" value="HIY60165.1"/>
    <property type="molecule type" value="Genomic_DNA"/>
</dbReference>